<dbReference type="PANTHER" id="PTHR43201">
    <property type="entry name" value="ACYL-COA SYNTHETASE"/>
    <property type="match status" value="1"/>
</dbReference>
<accession>A0A1F6D2W4</accession>
<dbReference type="PRINTS" id="PR00154">
    <property type="entry name" value="AMPBINDING"/>
</dbReference>
<dbReference type="EMBL" id="MFKF01000063">
    <property type="protein sequence ID" value="OGG55707.1"/>
    <property type="molecule type" value="Genomic_DNA"/>
</dbReference>
<reference evidence="5 6" key="1">
    <citation type="journal article" date="2016" name="Nat. Commun.">
        <title>Thousands of microbial genomes shed light on interconnected biogeochemical processes in an aquifer system.</title>
        <authorList>
            <person name="Anantharaman K."/>
            <person name="Brown C.T."/>
            <person name="Hug L.A."/>
            <person name="Sharon I."/>
            <person name="Castelle C.J."/>
            <person name="Probst A.J."/>
            <person name="Thomas B.C."/>
            <person name="Singh A."/>
            <person name="Wilkins M.J."/>
            <person name="Karaoz U."/>
            <person name="Brodie E.L."/>
            <person name="Williams K.H."/>
            <person name="Hubbard S.S."/>
            <person name="Banfield J.F."/>
        </authorList>
    </citation>
    <scope>NUCLEOTIDE SEQUENCE [LARGE SCALE GENOMIC DNA]</scope>
    <source>
        <strain evidence="6">RIFCSPLOWO2_12_FULL_64_10</strain>
    </source>
</reference>
<dbReference type="InterPro" id="IPR020845">
    <property type="entry name" value="AMP-binding_CS"/>
</dbReference>
<evidence type="ECO:0000313" key="6">
    <source>
        <dbReference type="Proteomes" id="UP000178606"/>
    </source>
</evidence>
<dbReference type="InterPro" id="IPR025110">
    <property type="entry name" value="AMP-bd_C"/>
</dbReference>
<comment type="caution">
    <text evidence="5">The sequence shown here is derived from an EMBL/GenBank/DDBJ whole genome shotgun (WGS) entry which is preliminary data.</text>
</comment>
<organism evidence="5 6">
    <name type="scientific">Handelsmanbacteria sp. (strain RIFCSPLOWO2_12_FULL_64_10)</name>
    <dbReference type="NCBI Taxonomy" id="1817868"/>
    <lineage>
        <taxon>Bacteria</taxon>
        <taxon>Candidatus Handelsmaniibacteriota</taxon>
    </lineage>
</organism>
<dbReference type="AlphaFoldDB" id="A0A1F6D2W4"/>
<dbReference type="InterPro" id="IPR000873">
    <property type="entry name" value="AMP-dep_synth/lig_dom"/>
</dbReference>
<name>A0A1F6D2W4_HANXR</name>
<dbReference type="SUPFAM" id="SSF56801">
    <property type="entry name" value="Acetyl-CoA synthetase-like"/>
    <property type="match status" value="1"/>
</dbReference>
<dbReference type="PANTHER" id="PTHR43201:SF5">
    <property type="entry name" value="MEDIUM-CHAIN ACYL-COA LIGASE ACSF2, MITOCHONDRIAL"/>
    <property type="match status" value="1"/>
</dbReference>
<dbReference type="Gene3D" id="3.40.50.12780">
    <property type="entry name" value="N-terminal domain of ligase-like"/>
    <property type="match status" value="1"/>
</dbReference>
<evidence type="ECO:0008006" key="7">
    <source>
        <dbReference type="Google" id="ProtNLM"/>
    </source>
</evidence>
<feature type="domain" description="AMP-binding enzyme C-terminal" evidence="4">
    <location>
        <begin position="386"/>
        <end position="480"/>
    </location>
</feature>
<dbReference type="InterPro" id="IPR045851">
    <property type="entry name" value="AMP-bd_C_sf"/>
</dbReference>
<evidence type="ECO:0000259" key="4">
    <source>
        <dbReference type="Pfam" id="PF13193"/>
    </source>
</evidence>
<sequence length="500" mass="54076">MGVLGENRPEWAVAYFAAQACGGIALPLDSLLKPPEIAAIVKDAGARVVIASEKFVGSVRGMEGVERVVDMDFRGEVMGAGTPMAEPDEAAPDDVASIIYTSGTTGRPKGVMLSHRNILTDARGAQQVIHLRAEDIFLSVLPLHHTFECTGGLICPMDAGATVTYARSLKSRDLLDDMRNTGVTVMLGVPLLYEKLYAGILRGVSQKPLPTRAMFRGMMGVVKGLRAGLGLRVGRTAFRGLREKAGLGAMRLFICGGAPLPASIPQGFEDLGISFVQGYGLTETSPVLTVNPAERPRHDSVGVPLPGVEVRIEDEGPDGVGEIVARGDVLMRGYYNQPEMTAEVIRDGWFHTGDLGRFDRDGYLHISGRLKNVIVTRGGKNVYPEEIETALNASPIILESLVYGVPEGDGGGEEIGAIVVPERERFEQMGAERGSPYAWGEMEAVVREEVRALNGQMADYKRIRSLLVREEELPKTSTRKVRRFAIPEAQKGRRAARMPG</sequence>
<comment type="similarity">
    <text evidence="1">Belongs to the ATP-dependent AMP-binding enzyme family.</text>
</comment>
<evidence type="ECO:0000256" key="1">
    <source>
        <dbReference type="ARBA" id="ARBA00006432"/>
    </source>
</evidence>
<dbReference type="InterPro" id="IPR020459">
    <property type="entry name" value="AMP-binding"/>
</dbReference>
<dbReference type="InterPro" id="IPR042099">
    <property type="entry name" value="ANL_N_sf"/>
</dbReference>
<dbReference type="Pfam" id="PF00501">
    <property type="entry name" value="AMP-binding"/>
    <property type="match status" value="1"/>
</dbReference>
<gene>
    <name evidence="5" type="ORF">A3F84_16605</name>
</gene>
<dbReference type="PROSITE" id="PS00455">
    <property type="entry name" value="AMP_BINDING"/>
    <property type="match status" value="1"/>
</dbReference>
<dbReference type="GO" id="GO:0006631">
    <property type="term" value="P:fatty acid metabolic process"/>
    <property type="evidence" value="ECO:0007669"/>
    <property type="project" value="TreeGrafter"/>
</dbReference>
<protein>
    <recommendedName>
        <fullName evidence="7">AMP-dependent synthetase/ligase domain-containing protein</fullName>
    </recommendedName>
</protein>
<dbReference type="Gene3D" id="3.30.300.30">
    <property type="match status" value="1"/>
</dbReference>
<evidence type="ECO:0000256" key="2">
    <source>
        <dbReference type="ARBA" id="ARBA00022598"/>
    </source>
</evidence>
<proteinExistence type="inferred from homology"/>
<feature type="domain" description="AMP-dependent synthetase/ligase" evidence="3">
    <location>
        <begin position="2"/>
        <end position="335"/>
    </location>
</feature>
<evidence type="ECO:0000313" key="5">
    <source>
        <dbReference type="EMBL" id="OGG55707.1"/>
    </source>
</evidence>
<dbReference type="Proteomes" id="UP000178606">
    <property type="component" value="Unassembled WGS sequence"/>
</dbReference>
<dbReference type="GO" id="GO:0031956">
    <property type="term" value="F:medium-chain fatty acid-CoA ligase activity"/>
    <property type="evidence" value="ECO:0007669"/>
    <property type="project" value="TreeGrafter"/>
</dbReference>
<keyword evidence="2" id="KW-0436">Ligase</keyword>
<dbReference type="Pfam" id="PF13193">
    <property type="entry name" value="AMP-binding_C"/>
    <property type="match status" value="1"/>
</dbReference>
<evidence type="ECO:0000259" key="3">
    <source>
        <dbReference type="Pfam" id="PF00501"/>
    </source>
</evidence>